<proteinExistence type="predicted"/>
<evidence type="ECO:0000313" key="3">
    <source>
        <dbReference type="Proteomes" id="UP000094378"/>
    </source>
</evidence>
<dbReference type="KEGG" id="shj:SHELI_v1c10660"/>
<dbReference type="RefSeq" id="WP_069117401.1">
    <property type="nucleotide sequence ID" value="NZ_CP017015.1"/>
</dbReference>
<dbReference type="Proteomes" id="UP000094378">
    <property type="component" value="Chromosome"/>
</dbReference>
<dbReference type="AlphaFoldDB" id="A0A1B3SM57"/>
<name>A0A1B3SM57_9MOLU</name>
<keyword evidence="3" id="KW-1185">Reference proteome</keyword>
<gene>
    <name evidence="2" type="ORF">SHELI_v1c10660</name>
</gene>
<keyword evidence="1" id="KW-1133">Transmembrane helix</keyword>
<evidence type="ECO:0000256" key="1">
    <source>
        <dbReference type="SAM" id="Phobius"/>
    </source>
</evidence>
<dbReference type="EMBL" id="CP017015">
    <property type="protein sequence ID" value="AOG61013.1"/>
    <property type="molecule type" value="Genomic_DNA"/>
</dbReference>
<protein>
    <submittedName>
        <fullName evidence="2">Uncharacterized protein</fullName>
    </submittedName>
</protein>
<organism evidence="2 3">
    <name type="scientific">Spiroplasma helicoides</name>
    <dbReference type="NCBI Taxonomy" id="216938"/>
    <lineage>
        <taxon>Bacteria</taxon>
        <taxon>Bacillati</taxon>
        <taxon>Mycoplasmatota</taxon>
        <taxon>Mollicutes</taxon>
        <taxon>Entomoplasmatales</taxon>
        <taxon>Spiroplasmataceae</taxon>
        <taxon>Spiroplasma</taxon>
    </lineage>
</organism>
<keyword evidence="1" id="KW-0812">Transmembrane</keyword>
<accession>A0A1B3SM57</accession>
<reference evidence="2 3" key="1">
    <citation type="submission" date="2016-08" db="EMBL/GenBank/DDBJ databases">
        <title>Complete genome sequence of Spiroplasma helicoides TABS-2 (DSM 22551).</title>
        <authorList>
            <person name="Shen W.-Y."/>
            <person name="Lo W.-S."/>
            <person name="Lai Y.-C."/>
            <person name="Kuo C.-H."/>
        </authorList>
    </citation>
    <scope>NUCLEOTIDE SEQUENCE [LARGE SCALE GENOMIC DNA]</scope>
    <source>
        <strain evidence="2 3">TABS-2</strain>
    </source>
</reference>
<sequence>MGDFYWNWEQFAFNLIISLLPALCIISCSWAIALGLPSRIANKARESARNEEIYNKANKILADLDEKDVKPQDPTFSYDEQQKVQLITRWQNLNRPNDKIEIKKGT</sequence>
<feature type="transmembrane region" description="Helical" evidence="1">
    <location>
        <begin position="12"/>
        <end position="36"/>
    </location>
</feature>
<dbReference type="STRING" id="216938.SHELI_v1c10660"/>
<evidence type="ECO:0000313" key="2">
    <source>
        <dbReference type="EMBL" id="AOG61013.1"/>
    </source>
</evidence>
<keyword evidence="1" id="KW-0472">Membrane</keyword>